<dbReference type="SUPFAM" id="SSF109604">
    <property type="entry name" value="HD-domain/PDEase-like"/>
    <property type="match status" value="1"/>
</dbReference>
<dbReference type="Gene3D" id="1.10.3410.10">
    <property type="entry name" value="putative deoxyguanosinetriphosphate triphosphohydrolase like domain"/>
    <property type="match status" value="1"/>
</dbReference>
<dbReference type="InterPro" id="IPR006674">
    <property type="entry name" value="HD_domain"/>
</dbReference>
<sequence>MPMDWDTLLCDQRYRWIVTGKVPTRNPEELRTEFEKDYDRAVFSTPVRRLQDKAQVFPLEPCDAVRTRLTHSLEVSTVARDMARAVARWLVYERKEKITGAVPSKDPVRDIETIAATCGLLHDLGNPPFGHFGESAIQDWFAAQKDDIFEGCEGGKGGELAQDFLKFEGNAQTLRLVSKLQVLADEYGLNLTCGTLSALCKYTASAMQADKKSPNHDWSKPGYFASERDLIETVRKATGTGDVRNPITFLVEACDDLVYRTVDLEDGVKKGAVDWPTAEKMLRDHGGGKADNILKGTYEQVSKVAGSVDTRQFGEIAVQALRVHTIGAVVPAVIRAFKERYTEIMEGKFRGDLTDVCDHKEVLDALGDTVKKHVHTTPDILRLELSGRKVIHDLMTLFWDGAKKGEEGTKSYEQKAFSLISSNYRQAYKHALEKKLGRQT</sequence>
<dbReference type="Gene3D" id="1.10.3550.10">
    <property type="entry name" value="eoxyguanosinetriphosphate triphosphohydrolase domain-like"/>
    <property type="match status" value="1"/>
</dbReference>
<evidence type="ECO:0000313" key="3">
    <source>
        <dbReference type="EMBL" id="VTR91551.1"/>
    </source>
</evidence>
<protein>
    <recommendedName>
        <fullName evidence="2">HD/PDEase domain-containing protein</fullName>
    </recommendedName>
</protein>
<dbReference type="InterPro" id="IPR050135">
    <property type="entry name" value="dGTPase-like"/>
</dbReference>
<evidence type="ECO:0000256" key="1">
    <source>
        <dbReference type="ARBA" id="ARBA00022801"/>
    </source>
</evidence>
<dbReference type="GO" id="GO:0006203">
    <property type="term" value="P:dGTP catabolic process"/>
    <property type="evidence" value="ECO:0007669"/>
    <property type="project" value="TreeGrafter"/>
</dbReference>
<name>A0A6P2CRE4_9BACT</name>
<dbReference type="InterPro" id="IPR006261">
    <property type="entry name" value="dGTPase"/>
</dbReference>
<dbReference type="EMBL" id="LR593886">
    <property type="protein sequence ID" value="VTR91551.1"/>
    <property type="molecule type" value="Genomic_DNA"/>
</dbReference>
<dbReference type="Proteomes" id="UP000464178">
    <property type="component" value="Chromosome"/>
</dbReference>
<dbReference type="KEGG" id="gms:SOIL9_61630"/>
<accession>A0A6P2CRE4</accession>
<gene>
    <name evidence="3" type="ORF">SOIL9_61630</name>
</gene>
<keyword evidence="1 3" id="KW-0378">Hydrolase</keyword>
<feature type="domain" description="HD/PDEase" evidence="2">
    <location>
        <begin position="64"/>
        <end position="269"/>
    </location>
</feature>
<dbReference type="PANTHER" id="PTHR11373:SF32">
    <property type="entry name" value="DEOXYGUANOSINETRIPHOSPHATE TRIPHOSPHOHYDROLASE"/>
    <property type="match status" value="1"/>
</dbReference>
<dbReference type="Gene3D" id="1.10.3210.10">
    <property type="entry name" value="Hypothetical protein af1432"/>
    <property type="match status" value="1"/>
</dbReference>
<proteinExistence type="predicted"/>
<dbReference type="AlphaFoldDB" id="A0A6P2CRE4"/>
<dbReference type="Pfam" id="PF01966">
    <property type="entry name" value="HD"/>
    <property type="match status" value="1"/>
</dbReference>
<dbReference type="NCBIfam" id="TIGR01353">
    <property type="entry name" value="dGTP_triPase"/>
    <property type="match status" value="1"/>
</dbReference>
<dbReference type="SMART" id="SM00471">
    <property type="entry name" value="HDc"/>
    <property type="match status" value="1"/>
</dbReference>
<dbReference type="InterPro" id="IPR023293">
    <property type="entry name" value="dGTP_triP_hydro_central_sf"/>
</dbReference>
<dbReference type="GO" id="GO:0008832">
    <property type="term" value="F:dGTPase activity"/>
    <property type="evidence" value="ECO:0007669"/>
    <property type="project" value="TreeGrafter"/>
</dbReference>
<dbReference type="RefSeq" id="WP_162666532.1">
    <property type="nucleotide sequence ID" value="NZ_LR593886.1"/>
</dbReference>
<dbReference type="InterPro" id="IPR027432">
    <property type="entry name" value="dGTP_triphosphohydrolase_C"/>
</dbReference>
<evidence type="ECO:0000259" key="2">
    <source>
        <dbReference type="SMART" id="SM00471"/>
    </source>
</evidence>
<evidence type="ECO:0000313" key="4">
    <source>
        <dbReference type="Proteomes" id="UP000464178"/>
    </source>
</evidence>
<keyword evidence="4" id="KW-1185">Reference proteome</keyword>
<reference evidence="3 4" key="1">
    <citation type="submission" date="2019-05" db="EMBL/GenBank/DDBJ databases">
        <authorList>
            <consortium name="Science for Life Laboratories"/>
        </authorList>
    </citation>
    <scope>NUCLEOTIDE SEQUENCE [LARGE SCALE GENOMIC DNA]</scope>
    <source>
        <strain evidence="3">Soil9</strain>
    </source>
</reference>
<organism evidence="3 4">
    <name type="scientific">Gemmata massiliana</name>
    <dbReference type="NCBI Taxonomy" id="1210884"/>
    <lineage>
        <taxon>Bacteria</taxon>
        <taxon>Pseudomonadati</taxon>
        <taxon>Planctomycetota</taxon>
        <taxon>Planctomycetia</taxon>
        <taxon>Gemmatales</taxon>
        <taxon>Gemmataceae</taxon>
        <taxon>Gemmata</taxon>
    </lineage>
</organism>
<dbReference type="InterPro" id="IPR003607">
    <property type="entry name" value="HD/PDEase_dom"/>
</dbReference>
<dbReference type="PANTHER" id="PTHR11373">
    <property type="entry name" value="DEOXYNUCLEOSIDE TRIPHOSPHATE TRIPHOSPHOHYDROLASE"/>
    <property type="match status" value="1"/>
</dbReference>